<dbReference type="EMBL" id="CALSDN010000001">
    <property type="protein sequence ID" value="CAH6718766.1"/>
    <property type="molecule type" value="Genomic_DNA"/>
</dbReference>
<name>A0ACA9Y342_9ASCO</name>
<comment type="caution">
    <text evidence="1">The sequence shown here is derived from an EMBL/GenBank/DDBJ whole genome shotgun (WGS) entry which is preliminary data.</text>
</comment>
<organism evidence="1 2">
    <name type="scientific">[Candida] jaroonii</name>
    <dbReference type="NCBI Taxonomy" id="467808"/>
    <lineage>
        <taxon>Eukaryota</taxon>
        <taxon>Fungi</taxon>
        <taxon>Dikarya</taxon>
        <taxon>Ascomycota</taxon>
        <taxon>Saccharomycotina</taxon>
        <taxon>Pichiomycetes</taxon>
        <taxon>Debaryomycetaceae</taxon>
        <taxon>Yamadazyma</taxon>
    </lineage>
</organism>
<reference evidence="1" key="1">
    <citation type="submission" date="2022-06" db="EMBL/GenBank/DDBJ databases">
        <authorList>
            <person name="Legras J.-L."/>
            <person name="Devillers H."/>
            <person name="Grondin C."/>
        </authorList>
    </citation>
    <scope>NUCLEOTIDE SEQUENCE</scope>
    <source>
        <strain evidence="1">CLIB 1444</strain>
    </source>
</reference>
<evidence type="ECO:0000313" key="1">
    <source>
        <dbReference type="EMBL" id="CAH6718766.1"/>
    </source>
</evidence>
<evidence type="ECO:0000313" key="2">
    <source>
        <dbReference type="Proteomes" id="UP001152531"/>
    </source>
</evidence>
<protein>
    <submittedName>
        <fullName evidence="1">V-type proton ATPase subunit a, vacuolar isoform</fullName>
    </submittedName>
</protein>
<sequence>MPIRLKDTVDDEAIFRSAPMSLVQFYVTIELARDVVFTLGKLGDVHFRDLNSKLTPFQRTFINDLRTIDGIESQLTYLKTVMEKHNTIKGDLFNNLTADIKPLPSQSDVDDLKIKIEDFFERIKHLDDSFIQLSSQKIRLIENRHVLTSINDFHASNRESRNLGGDSAFAVDSDHDDDNVALLNDRNNELELGLETADLQDTGYNSISGTIATEKIPLLRKILWRTLRGNLYLKDIPINDEKLDIYEDGKPTEKSVFIIYIYGDILKQRVKRIVTSLDGVLFDNIYGSNEARMQSLEELNSKITDLDNVVESTKNHLIAELMILQEVYTDWVYNIKREKSMFETLNKFDMDGTRRCLVGEGWIPSNEFEKIRRSLRTLIHSKSQASNGSQEEIALDANGNNHDSNPFSDPNGAPLFAVDDGESFEDLNDQLVAVVNELSTNRTPPTYHKTNKLTSAFQSIVDAYGVATYQEVNPGLATVITFPFMFAIMFGDIGHGIILTLISLFFVKNEIKFGAMRRKDEIFEMAFNGRYVLLLMGVFSIYTGFLYNDIFSLSLTWFKSGWEFKYPEGYDFDKEGAMSLTATKVKGYTYPIGLDWGWHGAENNLLFTNSYKMKLSILMGFIHMNYSLFFSLVNYRYFNSVVDVIGNFIPGFLFMQSIFGYLCITIVYKWSVDWIGQNKQPPGLLNMLINMFLSPGNVEEQLYPGQAFVQIVLVLIALVCVPWLLLYKPITLNNKNKKAQALGYSDLHSQRRHSVELHEEEEAVMSFELDRAQIEENGDDDDTFDIHSEISNNEFHFPNDIEPLHASSGHGDHEGFDLGDIVIHQVIHTIEFCLNCVSHTASYLRLWALSLAHNQLSSVLWSMTIKNAFGLTGTKGVIMTVILFGFWFILTVCILVLMEGTSAMLHSLRLHWVEAMSKFFEGEGYAYEPFDFENIDFDF</sequence>
<proteinExistence type="predicted"/>
<gene>
    <name evidence="1" type="ORF">CLIB1444_01S14048</name>
</gene>
<accession>A0ACA9Y342</accession>
<keyword evidence="2" id="KW-1185">Reference proteome</keyword>
<dbReference type="Proteomes" id="UP001152531">
    <property type="component" value="Unassembled WGS sequence"/>
</dbReference>